<evidence type="ECO:0000313" key="1">
    <source>
        <dbReference type="EMBL" id="OAT15370.1"/>
    </source>
</evidence>
<name>A0A1B7HIB7_9ENTR</name>
<evidence type="ECO:0000313" key="2">
    <source>
        <dbReference type="Proteomes" id="UP000078504"/>
    </source>
</evidence>
<dbReference type="Pfam" id="PF07278">
    <property type="entry name" value="DUF1441"/>
    <property type="match status" value="1"/>
</dbReference>
<reference evidence="1 2" key="1">
    <citation type="submission" date="2016-04" db="EMBL/GenBank/DDBJ databases">
        <title>ATOL: Assembling a taxonomically balanced genome-scale reconstruction of the evolutionary history of the Enterobacteriaceae.</title>
        <authorList>
            <person name="Plunkett G.III."/>
            <person name="Neeno-Eckwall E.C."/>
            <person name="Glasner J.D."/>
            <person name="Perna N.T."/>
        </authorList>
    </citation>
    <scope>NUCLEOTIDE SEQUENCE [LARGE SCALE GENOMIC DNA]</scope>
    <source>
        <strain evidence="1 2">ATCC 51604</strain>
    </source>
</reference>
<dbReference type="PATRIC" id="fig|1354253.4.peg.4913"/>
<organism evidence="1 2">
    <name type="scientific">Buttiauxella gaviniae ATCC 51604</name>
    <dbReference type="NCBI Taxonomy" id="1354253"/>
    <lineage>
        <taxon>Bacteria</taxon>
        <taxon>Pseudomonadati</taxon>
        <taxon>Pseudomonadota</taxon>
        <taxon>Gammaproteobacteria</taxon>
        <taxon>Enterobacterales</taxon>
        <taxon>Enterobacteriaceae</taxon>
        <taxon>Buttiauxella</taxon>
    </lineage>
</organism>
<sequence>MSSVSNIGDVYHWSIAKIAEAFSIDRKAVKRLLLGANIPVAGVVKGNSVYALKDVGPALFARAVVSDPDDIHDPSKMEPKERKDWFQSENERIKLEKEQRGLIPVNEVVTVYSAMTKSVVQVLDTIPDILERDCALNPQSVAVVQGAIDDLRTTLSERTYHACAIDLMGDKGEVIVEED</sequence>
<dbReference type="EMBL" id="LXEP01000078">
    <property type="protein sequence ID" value="OAT15370.1"/>
    <property type="molecule type" value="Genomic_DNA"/>
</dbReference>
<protein>
    <submittedName>
        <fullName evidence="1">Uncharacterized protein</fullName>
    </submittedName>
</protein>
<dbReference type="AlphaFoldDB" id="A0A1B7HIB7"/>
<dbReference type="InterPro" id="IPR009901">
    <property type="entry name" value="Phage_VT1-Sakai_H0025"/>
</dbReference>
<accession>A0A1B7HIB7</accession>
<proteinExistence type="predicted"/>
<comment type="caution">
    <text evidence="1">The sequence shown here is derived from an EMBL/GenBank/DDBJ whole genome shotgun (WGS) entry which is preliminary data.</text>
</comment>
<gene>
    <name evidence="1" type="ORF">M977_04726</name>
</gene>
<dbReference type="RefSeq" id="WP_064519617.1">
    <property type="nucleotide sequence ID" value="NZ_LXEP01000078.1"/>
</dbReference>
<dbReference type="Proteomes" id="UP000078504">
    <property type="component" value="Unassembled WGS sequence"/>
</dbReference>